<reference evidence="4 5" key="1">
    <citation type="submission" date="2020-07" db="EMBL/GenBank/DDBJ databases">
        <authorList>
            <person name="Feng H."/>
        </authorList>
    </citation>
    <scope>NUCLEOTIDE SEQUENCE [LARGE SCALE GENOMIC DNA]</scope>
    <source>
        <strain evidence="5">s-10</strain>
    </source>
</reference>
<dbReference type="Pfam" id="PF00440">
    <property type="entry name" value="TetR_N"/>
    <property type="match status" value="1"/>
</dbReference>
<evidence type="ECO:0000256" key="1">
    <source>
        <dbReference type="ARBA" id="ARBA00023125"/>
    </source>
</evidence>
<keyword evidence="1 2" id="KW-0238">DNA-binding</keyword>
<organism evidence="4 5">
    <name type="scientific">Paenactinomyces guangxiensis</name>
    <dbReference type="NCBI Taxonomy" id="1490290"/>
    <lineage>
        <taxon>Bacteria</taxon>
        <taxon>Bacillati</taxon>
        <taxon>Bacillota</taxon>
        <taxon>Bacilli</taxon>
        <taxon>Bacillales</taxon>
        <taxon>Thermoactinomycetaceae</taxon>
        <taxon>Paenactinomyces</taxon>
    </lineage>
</organism>
<dbReference type="SUPFAM" id="SSF48498">
    <property type="entry name" value="Tetracyclin repressor-like, C-terminal domain"/>
    <property type="match status" value="1"/>
</dbReference>
<dbReference type="InterPro" id="IPR050624">
    <property type="entry name" value="HTH-type_Tx_Regulator"/>
</dbReference>
<evidence type="ECO:0000313" key="5">
    <source>
        <dbReference type="Proteomes" id="UP000535491"/>
    </source>
</evidence>
<sequence>MNGYERRTQQKRKAIIQAAQELFIKRGITGVTVNEIAVRAGVSQVTVFKYFGDKMTLAREAMMERFNESMAAADELLEQNIPFSEKIQWIIDKNKQSIDIVGESFLHSIDDPPMKQIINEFLTVRAVPWYEKLIKEGKKEGAIDESIPTEAIMAYIFALLPVLSSPEHIKKGREYYTGLMKLFFNGLISK</sequence>
<dbReference type="InterPro" id="IPR001647">
    <property type="entry name" value="HTH_TetR"/>
</dbReference>
<dbReference type="Gene3D" id="1.10.357.10">
    <property type="entry name" value="Tetracycline Repressor, domain 2"/>
    <property type="match status" value="1"/>
</dbReference>
<feature type="DNA-binding region" description="H-T-H motif" evidence="2">
    <location>
        <begin position="32"/>
        <end position="51"/>
    </location>
</feature>
<dbReference type="PROSITE" id="PS50977">
    <property type="entry name" value="HTH_TETR_2"/>
    <property type="match status" value="1"/>
</dbReference>
<accession>A0A7W1WRX0</accession>
<dbReference type="PANTHER" id="PTHR43479:SF21">
    <property type="entry name" value="TRANSCRIPTIONAL REGULATOR, TETR FAMILY"/>
    <property type="match status" value="1"/>
</dbReference>
<dbReference type="PANTHER" id="PTHR43479">
    <property type="entry name" value="ACREF/ENVCD OPERON REPRESSOR-RELATED"/>
    <property type="match status" value="1"/>
</dbReference>
<evidence type="ECO:0000259" key="3">
    <source>
        <dbReference type="PROSITE" id="PS50977"/>
    </source>
</evidence>
<dbReference type="Gene3D" id="1.10.10.60">
    <property type="entry name" value="Homeodomain-like"/>
    <property type="match status" value="1"/>
</dbReference>
<dbReference type="Proteomes" id="UP000535491">
    <property type="component" value="Unassembled WGS sequence"/>
</dbReference>
<dbReference type="PRINTS" id="PR00455">
    <property type="entry name" value="HTHTETR"/>
</dbReference>
<feature type="domain" description="HTH tetR-type" evidence="3">
    <location>
        <begin position="9"/>
        <end position="69"/>
    </location>
</feature>
<dbReference type="GO" id="GO:0003677">
    <property type="term" value="F:DNA binding"/>
    <property type="evidence" value="ECO:0007669"/>
    <property type="project" value="UniProtKB-UniRule"/>
</dbReference>
<dbReference type="SUPFAM" id="SSF46689">
    <property type="entry name" value="Homeodomain-like"/>
    <property type="match status" value="1"/>
</dbReference>
<dbReference type="InterPro" id="IPR036271">
    <property type="entry name" value="Tet_transcr_reg_TetR-rel_C_sf"/>
</dbReference>
<dbReference type="AlphaFoldDB" id="A0A7W1WRX0"/>
<dbReference type="EMBL" id="JACEIQ010000010">
    <property type="protein sequence ID" value="MBA4494834.1"/>
    <property type="molecule type" value="Genomic_DNA"/>
</dbReference>
<gene>
    <name evidence="4" type="ORF">H1191_11000</name>
</gene>
<dbReference type="InterPro" id="IPR009057">
    <property type="entry name" value="Homeodomain-like_sf"/>
</dbReference>
<name>A0A7W1WRX0_9BACL</name>
<comment type="caution">
    <text evidence="4">The sequence shown here is derived from an EMBL/GenBank/DDBJ whole genome shotgun (WGS) entry which is preliminary data.</text>
</comment>
<keyword evidence="5" id="KW-1185">Reference proteome</keyword>
<dbReference type="RefSeq" id="WP_181752077.1">
    <property type="nucleotide sequence ID" value="NZ_JACEIQ010000010.1"/>
</dbReference>
<evidence type="ECO:0000256" key="2">
    <source>
        <dbReference type="PROSITE-ProRule" id="PRU00335"/>
    </source>
</evidence>
<protein>
    <submittedName>
        <fullName evidence="4">TetR/AcrR family transcriptional regulator</fullName>
    </submittedName>
</protein>
<proteinExistence type="predicted"/>
<evidence type="ECO:0000313" key="4">
    <source>
        <dbReference type="EMBL" id="MBA4494834.1"/>
    </source>
</evidence>